<evidence type="ECO:0000313" key="3">
    <source>
        <dbReference type="EMBL" id="GIM74143.1"/>
    </source>
</evidence>
<protein>
    <recommendedName>
        <fullName evidence="2">Major facilitator superfamily (MFS) profile domain-containing protein</fullName>
    </recommendedName>
</protein>
<reference evidence="3" key="1">
    <citation type="submission" date="2021-03" db="EMBL/GenBank/DDBJ databases">
        <title>Whole genome shotgun sequence of Actinoplanes auranticolor NBRC 12245.</title>
        <authorList>
            <person name="Komaki H."/>
            <person name="Tamura T."/>
        </authorList>
    </citation>
    <scope>NUCLEOTIDE SEQUENCE</scope>
    <source>
        <strain evidence="3">NBRC 12245</strain>
    </source>
</reference>
<name>A0A919VYY7_9ACTN</name>
<gene>
    <name evidence="3" type="ORF">Aau02nite_59490</name>
</gene>
<evidence type="ECO:0000259" key="2">
    <source>
        <dbReference type="PROSITE" id="PS50850"/>
    </source>
</evidence>
<dbReference type="InterPro" id="IPR020846">
    <property type="entry name" value="MFS_dom"/>
</dbReference>
<proteinExistence type="predicted"/>
<dbReference type="AlphaFoldDB" id="A0A919VYY7"/>
<dbReference type="EMBL" id="BOQL01000049">
    <property type="protein sequence ID" value="GIM74143.1"/>
    <property type="molecule type" value="Genomic_DNA"/>
</dbReference>
<keyword evidence="1" id="KW-1133">Transmembrane helix</keyword>
<keyword evidence="1" id="KW-0812">Transmembrane</keyword>
<accession>A0A919VYY7</accession>
<keyword evidence="1" id="KW-0472">Membrane</keyword>
<organism evidence="3 4">
    <name type="scientific">Actinoplanes auranticolor</name>
    <dbReference type="NCBI Taxonomy" id="47988"/>
    <lineage>
        <taxon>Bacteria</taxon>
        <taxon>Bacillati</taxon>
        <taxon>Actinomycetota</taxon>
        <taxon>Actinomycetes</taxon>
        <taxon>Micromonosporales</taxon>
        <taxon>Micromonosporaceae</taxon>
        <taxon>Actinoplanes</taxon>
    </lineage>
</organism>
<dbReference type="PROSITE" id="PS50850">
    <property type="entry name" value="MFS"/>
    <property type="match status" value="1"/>
</dbReference>
<evidence type="ECO:0000313" key="4">
    <source>
        <dbReference type="Proteomes" id="UP000681340"/>
    </source>
</evidence>
<evidence type="ECO:0000256" key="1">
    <source>
        <dbReference type="SAM" id="Phobius"/>
    </source>
</evidence>
<feature type="domain" description="Major facilitator superfamily (MFS) profile" evidence="2">
    <location>
        <begin position="1"/>
        <end position="46"/>
    </location>
</feature>
<sequence>MLYFLTDRIRLADPDTGLLIMILLYTAGMVATAVLGGRLSDRSGRR</sequence>
<dbReference type="GO" id="GO:0022857">
    <property type="term" value="F:transmembrane transporter activity"/>
    <property type="evidence" value="ECO:0007669"/>
    <property type="project" value="InterPro"/>
</dbReference>
<comment type="caution">
    <text evidence="3">The sequence shown here is derived from an EMBL/GenBank/DDBJ whole genome shotgun (WGS) entry which is preliminary data.</text>
</comment>
<keyword evidence="4" id="KW-1185">Reference proteome</keyword>
<dbReference type="Proteomes" id="UP000681340">
    <property type="component" value="Unassembled WGS sequence"/>
</dbReference>
<feature type="transmembrane region" description="Helical" evidence="1">
    <location>
        <begin position="16"/>
        <end position="36"/>
    </location>
</feature>